<dbReference type="PANTHER" id="PTHR30258:SF2">
    <property type="entry name" value="COMG OPERON PROTEIN 1"/>
    <property type="match status" value="1"/>
</dbReference>
<organism evidence="5 6">
    <name type="scientific">Lactobacillus corticis</name>
    <dbReference type="NCBI Taxonomy" id="2201249"/>
    <lineage>
        <taxon>Bacteria</taxon>
        <taxon>Bacillati</taxon>
        <taxon>Bacillota</taxon>
        <taxon>Bacilli</taxon>
        <taxon>Lactobacillales</taxon>
        <taxon>Lactobacillaceae</taxon>
        <taxon>Lactobacillus</taxon>
    </lineage>
</organism>
<dbReference type="RefSeq" id="WP_212780826.1">
    <property type="nucleotide sequence ID" value="NZ_BMAY01000006.1"/>
</dbReference>
<comment type="similarity">
    <text evidence="1">Belongs to the GSP E family.</text>
</comment>
<dbReference type="InterPro" id="IPR001482">
    <property type="entry name" value="T2SS/T4SS_dom"/>
</dbReference>
<keyword evidence="3" id="KW-0067">ATP-binding</keyword>
<evidence type="ECO:0000313" key="6">
    <source>
        <dbReference type="Proteomes" id="UP000677218"/>
    </source>
</evidence>
<evidence type="ECO:0000256" key="2">
    <source>
        <dbReference type="ARBA" id="ARBA00022741"/>
    </source>
</evidence>
<keyword evidence="2" id="KW-0547">Nucleotide-binding</keyword>
<sequence>MTAAKRAAKLLEGAIAKNASDVFILPTVAGFVLYFRTKNGLSNQQKLTYSEGRELINYFKYSAEMDLAEHRRPQVGAYQVVLNDQSYAVRLSSIGDFHDRESLVLRIIYDLATSRYFYPEQFEELAKLVGRRGLILTSGPTGSGKTTTMYSLAQELARQGQLVLTIEDPVEVAHQDFLQTQINDEAGISYQALLKAALRHRPDVLIIGEIRDQVTARLAVDAALSGHLVLATVHAKSTYQTISRLESLGIGRTDLCNCLTAVSYQRLLPTNSGQACLLDLAAGRQLTKLINTDQRADFVAWRQNLAALVKEGRLDLDAYELFQQG</sequence>
<dbReference type="Pfam" id="PF00437">
    <property type="entry name" value="T2SSE"/>
    <property type="match status" value="1"/>
</dbReference>
<accession>A0A916VIC0</accession>
<dbReference type="Gene3D" id="3.30.450.90">
    <property type="match status" value="1"/>
</dbReference>
<dbReference type="InterPro" id="IPR047667">
    <property type="entry name" value="ATPase_ComGA"/>
</dbReference>
<evidence type="ECO:0000256" key="1">
    <source>
        <dbReference type="ARBA" id="ARBA00006611"/>
    </source>
</evidence>
<dbReference type="GO" id="GO:0005524">
    <property type="term" value="F:ATP binding"/>
    <property type="evidence" value="ECO:0007669"/>
    <property type="project" value="UniProtKB-KW"/>
</dbReference>
<dbReference type="CDD" id="cd01129">
    <property type="entry name" value="PulE-GspE-like"/>
    <property type="match status" value="1"/>
</dbReference>
<dbReference type="GO" id="GO:0016887">
    <property type="term" value="F:ATP hydrolysis activity"/>
    <property type="evidence" value="ECO:0007669"/>
    <property type="project" value="TreeGrafter"/>
</dbReference>
<proteinExistence type="inferred from homology"/>
<feature type="domain" description="Bacterial type II secretion system protein E" evidence="4">
    <location>
        <begin position="198"/>
        <end position="212"/>
    </location>
</feature>
<dbReference type="Gene3D" id="3.40.50.300">
    <property type="entry name" value="P-loop containing nucleotide triphosphate hydrolases"/>
    <property type="match status" value="1"/>
</dbReference>
<name>A0A916VIC0_9LACO</name>
<dbReference type="GO" id="GO:0005886">
    <property type="term" value="C:plasma membrane"/>
    <property type="evidence" value="ECO:0007669"/>
    <property type="project" value="TreeGrafter"/>
</dbReference>
<evidence type="ECO:0000259" key="4">
    <source>
        <dbReference type="PROSITE" id="PS00662"/>
    </source>
</evidence>
<evidence type="ECO:0000256" key="3">
    <source>
        <dbReference type="ARBA" id="ARBA00022840"/>
    </source>
</evidence>
<keyword evidence="6" id="KW-1185">Reference proteome</keyword>
<dbReference type="NCBIfam" id="NF041000">
    <property type="entry name" value="ATPase_ComGA"/>
    <property type="match status" value="1"/>
</dbReference>
<reference evidence="5" key="1">
    <citation type="submission" date="2020-08" db="EMBL/GenBank/DDBJ databases">
        <title>Taxonomic study for Lactobacillus species isolated from hardwood bark.</title>
        <authorList>
            <person name="Tohno M."/>
            <person name="Tanizawa Y."/>
        </authorList>
    </citation>
    <scope>NUCLEOTIDE SEQUENCE</scope>
    <source>
        <strain evidence="5">B40</strain>
    </source>
</reference>
<dbReference type="SMART" id="SM00382">
    <property type="entry name" value="AAA"/>
    <property type="match status" value="1"/>
</dbReference>
<dbReference type="InterPro" id="IPR027417">
    <property type="entry name" value="P-loop_NTPase"/>
</dbReference>
<evidence type="ECO:0000313" key="5">
    <source>
        <dbReference type="EMBL" id="GFZ27133.1"/>
    </source>
</evidence>
<dbReference type="EMBL" id="BMAY01000006">
    <property type="protein sequence ID" value="GFZ27133.1"/>
    <property type="molecule type" value="Genomic_DNA"/>
</dbReference>
<dbReference type="Proteomes" id="UP000677218">
    <property type="component" value="Unassembled WGS sequence"/>
</dbReference>
<gene>
    <name evidence="5" type="primary">comGA</name>
    <name evidence="5" type="ORF">LCB40_10130</name>
</gene>
<comment type="caution">
    <text evidence="5">The sequence shown here is derived from an EMBL/GenBank/DDBJ whole genome shotgun (WGS) entry which is preliminary data.</text>
</comment>
<dbReference type="SUPFAM" id="SSF52540">
    <property type="entry name" value="P-loop containing nucleoside triphosphate hydrolases"/>
    <property type="match status" value="1"/>
</dbReference>
<protein>
    <submittedName>
        <fullName evidence="5">Competence protein ComGA</fullName>
    </submittedName>
</protein>
<dbReference type="AlphaFoldDB" id="A0A916VIC0"/>
<dbReference type="PANTHER" id="PTHR30258">
    <property type="entry name" value="TYPE II SECRETION SYSTEM PROTEIN GSPE-RELATED"/>
    <property type="match status" value="1"/>
</dbReference>
<dbReference type="PROSITE" id="PS00662">
    <property type="entry name" value="T2SP_E"/>
    <property type="match status" value="1"/>
</dbReference>
<dbReference type="InterPro" id="IPR003593">
    <property type="entry name" value="AAA+_ATPase"/>
</dbReference>